<organism evidence="2 3">
    <name type="scientific">Ascobolus immersus RN42</name>
    <dbReference type="NCBI Taxonomy" id="1160509"/>
    <lineage>
        <taxon>Eukaryota</taxon>
        <taxon>Fungi</taxon>
        <taxon>Dikarya</taxon>
        <taxon>Ascomycota</taxon>
        <taxon>Pezizomycotina</taxon>
        <taxon>Pezizomycetes</taxon>
        <taxon>Pezizales</taxon>
        <taxon>Ascobolaceae</taxon>
        <taxon>Ascobolus</taxon>
    </lineage>
</organism>
<sequence>MTPKNLTYLPVELILLVFEALGNDYFGMVSLAQSHPRLRQIFTRHQHRLPPPREVDSNLRFFKHSYCNDRSGRYDRWNCPIQKVLRWIPNNAPQLDPECRNEEWGRASVHSLIQALPVLLEASKGPLLQAFGRSYRSLPMSYCECERDWDLFNRTNHKGPPDGDADDLYPEPFDNYDDRHWTREYYKDWWYYAGRRRHCRNAQCTDVLEALAGEFEALKWMKYPPELDMKRMEQLSKVRTIQNGLLCLVETAHAEQESGRPRRTTLSEQDDSQIETQENYKFVGRLLARKDLFEDKYERLFFQALYYLHTMFTGYGAQSVPLEVFTKFDKAKQLHEINQYVDMENIYEHLHDEHGLREGLKNFIKNVECLYAKFPQLSTVRRNDCWRLRTGDCTEPGMWPDFCSIFDRMNTGCCAHKCACQNRCKCLGLKCICAGVCQGSCKCLICILPGFMKMRFQILKMAVAEAGKRDALEADEYMTDEEYWYEDIKEHTKLSIRERSHSESWDRRYLHRNLQDSAVGVTSTGSKKTASKSTRVRSSSRGNRWKSHGLDDGGLQ</sequence>
<keyword evidence="3" id="KW-1185">Reference proteome</keyword>
<feature type="region of interest" description="Disordered" evidence="1">
    <location>
        <begin position="516"/>
        <end position="556"/>
    </location>
</feature>
<proteinExistence type="predicted"/>
<dbReference type="EMBL" id="ML119729">
    <property type="protein sequence ID" value="RPA77238.1"/>
    <property type="molecule type" value="Genomic_DNA"/>
</dbReference>
<reference evidence="2 3" key="1">
    <citation type="journal article" date="2018" name="Nat. Ecol. Evol.">
        <title>Pezizomycetes genomes reveal the molecular basis of ectomycorrhizal truffle lifestyle.</title>
        <authorList>
            <person name="Murat C."/>
            <person name="Payen T."/>
            <person name="Noel B."/>
            <person name="Kuo A."/>
            <person name="Morin E."/>
            <person name="Chen J."/>
            <person name="Kohler A."/>
            <person name="Krizsan K."/>
            <person name="Balestrini R."/>
            <person name="Da Silva C."/>
            <person name="Montanini B."/>
            <person name="Hainaut M."/>
            <person name="Levati E."/>
            <person name="Barry K.W."/>
            <person name="Belfiori B."/>
            <person name="Cichocki N."/>
            <person name="Clum A."/>
            <person name="Dockter R.B."/>
            <person name="Fauchery L."/>
            <person name="Guy J."/>
            <person name="Iotti M."/>
            <person name="Le Tacon F."/>
            <person name="Lindquist E.A."/>
            <person name="Lipzen A."/>
            <person name="Malagnac F."/>
            <person name="Mello A."/>
            <person name="Molinier V."/>
            <person name="Miyauchi S."/>
            <person name="Poulain J."/>
            <person name="Riccioni C."/>
            <person name="Rubini A."/>
            <person name="Sitrit Y."/>
            <person name="Splivallo R."/>
            <person name="Traeger S."/>
            <person name="Wang M."/>
            <person name="Zifcakova L."/>
            <person name="Wipf D."/>
            <person name="Zambonelli A."/>
            <person name="Paolocci F."/>
            <person name="Nowrousian M."/>
            <person name="Ottonello S."/>
            <person name="Baldrian P."/>
            <person name="Spatafora J.W."/>
            <person name="Henrissat B."/>
            <person name="Nagy L.G."/>
            <person name="Aury J.M."/>
            <person name="Wincker P."/>
            <person name="Grigoriev I.V."/>
            <person name="Bonfante P."/>
            <person name="Martin F.M."/>
        </authorList>
    </citation>
    <scope>NUCLEOTIDE SEQUENCE [LARGE SCALE GENOMIC DNA]</scope>
    <source>
        <strain evidence="2 3">RN42</strain>
    </source>
</reference>
<evidence type="ECO:0000313" key="3">
    <source>
        <dbReference type="Proteomes" id="UP000275078"/>
    </source>
</evidence>
<gene>
    <name evidence="2" type="ORF">BJ508DRAFT_310306</name>
</gene>
<protein>
    <submittedName>
        <fullName evidence="2">Uncharacterized protein</fullName>
    </submittedName>
</protein>
<evidence type="ECO:0000313" key="2">
    <source>
        <dbReference type="EMBL" id="RPA77238.1"/>
    </source>
</evidence>
<dbReference type="AlphaFoldDB" id="A0A3N4HXK7"/>
<feature type="compositionally biased region" description="Low complexity" evidence="1">
    <location>
        <begin position="522"/>
        <end position="533"/>
    </location>
</feature>
<accession>A0A3N4HXK7</accession>
<evidence type="ECO:0000256" key="1">
    <source>
        <dbReference type="SAM" id="MobiDB-lite"/>
    </source>
</evidence>
<name>A0A3N4HXK7_ASCIM</name>
<dbReference type="Proteomes" id="UP000275078">
    <property type="component" value="Unassembled WGS sequence"/>
</dbReference>